<protein>
    <submittedName>
        <fullName evidence="4">Isoflavone reductase like</fullName>
    </submittedName>
</protein>
<dbReference type="AlphaFoldDB" id="A0A093VFX7"/>
<proteinExistence type="predicted"/>
<keyword evidence="2" id="KW-0560">Oxidoreductase</keyword>
<evidence type="ECO:0000313" key="4">
    <source>
        <dbReference type="EMBL" id="KFX48899.1"/>
    </source>
</evidence>
<reference evidence="4" key="2">
    <citation type="journal article" date="2014" name="PLoS Genet.">
        <title>Signature gene expression reveals novel clues to the molecular mechanisms of dimorphic transition in Penicillium marneffei.</title>
        <authorList>
            <person name="Yang E."/>
            <person name="Wang G."/>
            <person name="Cai J."/>
            <person name="Woo P.C."/>
            <person name="Lau S.K."/>
            <person name="Yuen K.-Y."/>
            <person name="Chow W.-N."/>
            <person name="Lin X."/>
        </authorList>
    </citation>
    <scope>NUCLEOTIDE SEQUENCE</scope>
    <source>
        <strain evidence="4">PM1</strain>
    </source>
</reference>
<comment type="caution">
    <text evidence="4">The sequence shown here is derived from an EMBL/GenBank/DDBJ whole genome shotgun (WGS) entry which is preliminary data.</text>
</comment>
<reference key="1">
    <citation type="journal article" date="2014" name="PLoS Genet.">
        <title>Signature Gene Expression Reveals Novel Clues to the Molecular Mechanisms of Dimorphic Transition in Penicillium marneffei.</title>
        <authorList>
            <person name="Yang E."/>
            <person name="Wang G."/>
            <person name="Cai J."/>
            <person name="Woo P.C."/>
            <person name="Lau S.K."/>
            <person name="Yuen K.-Y."/>
            <person name="Chow W.-N."/>
            <person name="Lin X."/>
        </authorList>
    </citation>
    <scope>NUCLEOTIDE SEQUENCE [LARGE SCALE GENOMIC DNA]</scope>
    <source>
        <strain>PM1</strain>
    </source>
</reference>
<feature type="domain" description="NmrA-like" evidence="3">
    <location>
        <begin position="4"/>
        <end position="249"/>
    </location>
</feature>
<dbReference type="Gene3D" id="3.40.50.720">
    <property type="entry name" value="NAD(P)-binding Rossmann-like Domain"/>
    <property type="match status" value="1"/>
</dbReference>
<dbReference type="InterPro" id="IPR036291">
    <property type="entry name" value="NAD(P)-bd_dom_sf"/>
</dbReference>
<keyword evidence="1" id="KW-0521">NADP</keyword>
<accession>A0A093VFX7</accession>
<evidence type="ECO:0000259" key="3">
    <source>
        <dbReference type="Pfam" id="PF05368"/>
    </source>
</evidence>
<dbReference type="HOGENOM" id="CLU_044876_4_0_1"/>
<dbReference type="SUPFAM" id="SSF51735">
    <property type="entry name" value="NAD(P)-binding Rossmann-fold domains"/>
    <property type="match status" value="1"/>
</dbReference>
<dbReference type="eggNOG" id="ENOG502S4YF">
    <property type="taxonomic scope" value="Eukaryota"/>
</dbReference>
<evidence type="ECO:0000256" key="1">
    <source>
        <dbReference type="ARBA" id="ARBA00022857"/>
    </source>
</evidence>
<dbReference type="InterPro" id="IPR008030">
    <property type="entry name" value="NmrA-like"/>
</dbReference>
<name>A0A093VFX7_TALMA</name>
<evidence type="ECO:0000256" key="2">
    <source>
        <dbReference type="ARBA" id="ARBA00023002"/>
    </source>
</evidence>
<sequence length="305" mass="34259">MIKIALAGTSGLAQYIAHYISTQTYHQFFFLSRNPSPALSARGWQVLPVDYNNQSDVRYKLVGVDTVISTISGQAQLSLIDAAAEVHVRRFVPSEFEGSPLQRPDVDPLDRGQKTALAKLQEKQQLGMEYTIFTCGIFYERFYPGGMSTLQLGAGTHISGEGQYILEIRRQTASIPCYPSGDGVYICMTSAEDVARYVVAALDLPHWPNEFLLAAERMTIDDIVAAAEVVSGEPFQRQYYDHATLLDSISYASATNDTLEYWRLRYLMATLQGRYDFHRTNLNQLVNIQAKPFFQWLLAAWSDVA</sequence>
<dbReference type="InterPro" id="IPR051609">
    <property type="entry name" value="NmrA/Isoflavone_reductase-like"/>
</dbReference>
<dbReference type="PANTHER" id="PTHR47706">
    <property type="entry name" value="NMRA-LIKE FAMILY PROTEIN"/>
    <property type="match status" value="1"/>
</dbReference>
<dbReference type="PANTHER" id="PTHR47706:SF5">
    <property type="entry name" value="ISOFLAVONE REDUCTASE"/>
    <property type="match status" value="1"/>
</dbReference>
<organism evidence="4">
    <name type="scientific">Talaromyces marneffei PM1</name>
    <dbReference type="NCBI Taxonomy" id="1077442"/>
    <lineage>
        <taxon>Eukaryota</taxon>
        <taxon>Fungi</taxon>
        <taxon>Dikarya</taxon>
        <taxon>Ascomycota</taxon>
        <taxon>Pezizomycotina</taxon>
        <taxon>Eurotiomycetes</taxon>
        <taxon>Eurotiomycetidae</taxon>
        <taxon>Eurotiales</taxon>
        <taxon>Trichocomaceae</taxon>
        <taxon>Talaromyces</taxon>
        <taxon>Talaromyces sect. Talaromyces</taxon>
    </lineage>
</organism>
<dbReference type="Pfam" id="PF05368">
    <property type="entry name" value="NmrA"/>
    <property type="match status" value="1"/>
</dbReference>
<gene>
    <name evidence="4" type="ORF">GQ26_0112570</name>
</gene>
<dbReference type="EMBL" id="JPOX01000011">
    <property type="protein sequence ID" value="KFX48899.1"/>
    <property type="molecule type" value="Genomic_DNA"/>
</dbReference>
<dbReference type="Gene3D" id="3.90.25.10">
    <property type="entry name" value="UDP-galactose 4-epimerase, domain 1"/>
    <property type="match status" value="1"/>
</dbReference>
<dbReference type="GO" id="GO:0016491">
    <property type="term" value="F:oxidoreductase activity"/>
    <property type="evidence" value="ECO:0007669"/>
    <property type="project" value="UniProtKB-KW"/>
</dbReference>